<evidence type="ECO:0000256" key="3">
    <source>
        <dbReference type="ARBA" id="ARBA00022777"/>
    </source>
</evidence>
<evidence type="ECO:0000256" key="7">
    <source>
        <dbReference type="SAM" id="MobiDB-lite"/>
    </source>
</evidence>
<comment type="similarity">
    <text evidence="6">Belongs to the protein kinase superfamily.</text>
</comment>
<dbReference type="Gene3D" id="1.10.510.10">
    <property type="entry name" value="Transferase(Phosphotransferase) domain 1"/>
    <property type="match status" value="1"/>
</dbReference>
<evidence type="ECO:0000256" key="2">
    <source>
        <dbReference type="ARBA" id="ARBA00022741"/>
    </source>
</evidence>
<feature type="binding site" evidence="5">
    <location>
        <position position="51"/>
    </location>
    <ligand>
        <name>ATP</name>
        <dbReference type="ChEBI" id="CHEBI:30616"/>
    </ligand>
</feature>
<evidence type="ECO:0000313" key="9">
    <source>
        <dbReference type="EMBL" id="OUS44941.1"/>
    </source>
</evidence>
<evidence type="ECO:0000256" key="6">
    <source>
        <dbReference type="RuleBase" id="RU000304"/>
    </source>
</evidence>
<dbReference type="FunFam" id="1.10.510.10:FF:000571">
    <property type="entry name" value="Maternal embryonic leucine zipper kinase"/>
    <property type="match status" value="1"/>
</dbReference>
<dbReference type="FunFam" id="3.30.200.20:FF:000042">
    <property type="entry name" value="Aurora kinase A"/>
    <property type="match status" value="1"/>
</dbReference>
<dbReference type="GO" id="GO:0005524">
    <property type="term" value="F:ATP binding"/>
    <property type="evidence" value="ECO:0007669"/>
    <property type="project" value="UniProtKB-UniRule"/>
</dbReference>
<evidence type="ECO:0000259" key="8">
    <source>
        <dbReference type="PROSITE" id="PS50011"/>
    </source>
</evidence>
<feature type="region of interest" description="Disordered" evidence="7">
    <location>
        <begin position="349"/>
        <end position="368"/>
    </location>
</feature>
<dbReference type="AlphaFoldDB" id="A0A1Y5I675"/>
<dbReference type="InterPro" id="IPR017441">
    <property type="entry name" value="Protein_kinase_ATP_BS"/>
</dbReference>
<dbReference type="eggNOG" id="KOG0032">
    <property type="taxonomic scope" value="Eukaryota"/>
</dbReference>
<dbReference type="PROSITE" id="PS50011">
    <property type="entry name" value="PROTEIN_KINASE_DOM"/>
    <property type="match status" value="1"/>
</dbReference>
<dbReference type="InterPro" id="IPR008271">
    <property type="entry name" value="Ser/Thr_kinase_AS"/>
</dbReference>
<keyword evidence="6" id="KW-0723">Serine/threonine-protein kinase</keyword>
<name>A0A1Y5I675_OSTTA</name>
<feature type="domain" description="Protein kinase" evidence="8">
    <location>
        <begin position="22"/>
        <end position="289"/>
    </location>
</feature>
<evidence type="ECO:0000256" key="5">
    <source>
        <dbReference type="PROSITE-ProRule" id="PRU10141"/>
    </source>
</evidence>
<dbReference type="SMART" id="SM00220">
    <property type="entry name" value="S_TKc"/>
    <property type="match status" value="1"/>
</dbReference>
<proteinExistence type="inferred from homology"/>
<organism evidence="9">
    <name type="scientific">Ostreococcus tauri</name>
    <name type="common">Marine green alga</name>
    <dbReference type="NCBI Taxonomy" id="70448"/>
    <lineage>
        <taxon>Eukaryota</taxon>
        <taxon>Viridiplantae</taxon>
        <taxon>Chlorophyta</taxon>
        <taxon>Mamiellophyceae</taxon>
        <taxon>Mamiellales</taxon>
        <taxon>Bathycoccaceae</taxon>
        <taxon>Ostreococcus</taxon>
    </lineage>
</organism>
<dbReference type="CDD" id="cd05117">
    <property type="entry name" value="STKc_CAMK"/>
    <property type="match status" value="1"/>
</dbReference>
<reference evidence="9" key="1">
    <citation type="submission" date="2017-04" db="EMBL/GenBank/DDBJ databases">
        <title>Population genomics of picophytoplankton unveils novel chromosome hypervariability.</title>
        <authorList>
            <consortium name="DOE Joint Genome Institute"/>
            <person name="Blanc-Mathieu R."/>
            <person name="Krasovec M."/>
            <person name="Hebrard M."/>
            <person name="Yau S."/>
            <person name="Desgranges E."/>
            <person name="Martin J."/>
            <person name="Schackwitz W."/>
            <person name="Kuo A."/>
            <person name="Salin G."/>
            <person name="Donnadieu C."/>
            <person name="Desdevises Y."/>
            <person name="Sanchez-Ferandin S."/>
            <person name="Moreau H."/>
            <person name="Rivals E."/>
            <person name="Grigoriev I.V."/>
            <person name="Grimsley N."/>
            <person name="Eyre-Walker A."/>
            <person name="Piganeau G."/>
        </authorList>
    </citation>
    <scope>NUCLEOTIDE SEQUENCE [LARGE SCALE GENOMIC DNA]</scope>
    <source>
        <strain evidence="9">RCC 1115</strain>
    </source>
</reference>
<evidence type="ECO:0000256" key="1">
    <source>
        <dbReference type="ARBA" id="ARBA00022679"/>
    </source>
</evidence>
<dbReference type="PROSITE" id="PS00107">
    <property type="entry name" value="PROTEIN_KINASE_ATP"/>
    <property type="match status" value="1"/>
</dbReference>
<dbReference type="Proteomes" id="UP000195557">
    <property type="component" value="Unassembled WGS sequence"/>
</dbReference>
<dbReference type="SUPFAM" id="SSF56112">
    <property type="entry name" value="Protein kinase-like (PK-like)"/>
    <property type="match status" value="1"/>
</dbReference>
<dbReference type="InterPro" id="IPR011009">
    <property type="entry name" value="Kinase-like_dom_sf"/>
</dbReference>
<dbReference type="InterPro" id="IPR000719">
    <property type="entry name" value="Prot_kinase_dom"/>
</dbReference>
<keyword evidence="3 9" id="KW-0418">Kinase</keyword>
<sequence>MIPAHRSPVRYVRDVGEITAQYEVLEKIGSGGFSTVARARERASLREVAIKVVDKTKYAAGDVSFEREVEVLSGIRHPNVVELYATYVTERNVFMVCELVRGGELLERVSQAGSFTEDEARVVITQVLRAVAHMHAHNVVHRDLKLENILLSDERDARGRSGAVKLIDFGLARFREANAPLRTICGSPLYIAPEILELETSANEEQCYSTACDMWSVGVILFALLSGYSPFDHEDEAQLYQNIRNGIYHLEPGVWDFISNPAKSLVAGLLETDPKERLSAEQALAHEWIVAAGAGATTVSSSGGDASDSGCQAPTQLDIDRAERLKHQAEIIRQVREEEALALKQANRTLTGGKPPTEVFTFPGGGAA</sequence>
<gene>
    <name evidence="9" type="ORF">BE221DRAFT_17882</name>
</gene>
<protein>
    <submittedName>
        <fullName evidence="9">Protein kinase</fullName>
    </submittedName>
</protein>
<dbReference type="PROSITE" id="PS00108">
    <property type="entry name" value="PROTEIN_KINASE_ST"/>
    <property type="match status" value="1"/>
</dbReference>
<keyword evidence="4 5" id="KW-0067">ATP-binding</keyword>
<dbReference type="GO" id="GO:0004674">
    <property type="term" value="F:protein serine/threonine kinase activity"/>
    <property type="evidence" value="ECO:0007669"/>
    <property type="project" value="UniProtKB-KW"/>
</dbReference>
<dbReference type="PANTHER" id="PTHR24347">
    <property type="entry name" value="SERINE/THREONINE-PROTEIN KINASE"/>
    <property type="match status" value="1"/>
</dbReference>
<keyword evidence="2 5" id="KW-0547">Nucleotide-binding</keyword>
<dbReference type="EMBL" id="KZ155795">
    <property type="protein sequence ID" value="OUS44941.1"/>
    <property type="molecule type" value="Genomic_DNA"/>
</dbReference>
<evidence type="ECO:0000256" key="4">
    <source>
        <dbReference type="ARBA" id="ARBA00022840"/>
    </source>
</evidence>
<accession>A0A1Y5I675</accession>
<dbReference type="Pfam" id="PF00069">
    <property type="entry name" value="Pkinase"/>
    <property type="match status" value="1"/>
</dbReference>
<keyword evidence="1" id="KW-0808">Transferase</keyword>